<comment type="caution">
    <text evidence="2">The sequence shown here is derived from an EMBL/GenBank/DDBJ whole genome shotgun (WGS) entry which is preliminary data.</text>
</comment>
<dbReference type="Gene3D" id="2.120.10.30">
    <property type="entry name" value="TolB, C-terminal domain"/>
    <property type="match status" value="3"/>
</dbReference>
<evidence type="ECO:0000259" key="1">
    <source>
        <dbReference type="Pfam" id="PF08450"/>
    </source>
</evidence>
<dbReference type="RefSeq" id="WP_189622483.1">
    <property type="nucleotide sequence ID" value="NZ_BMZA01000027.1"/>
</dbReference>
<accession>A0A918PP44</accession>
<sequence length="528" mass="54981">MGRYRVPGSVAVAEGWVCTRLTSASDLFGANGMCTGEDGRIYITQLVGSEIDALDVDTGEIEPLCSKGGDIVAPDDAAFDSRGYMYVTDPHAGRVSVRTPDGQIRVLRDDLPAANGITIHNDRLFVNECRPGGRLVELDRDSGAMRVLAEGLSFPNGMQVGPDGLLYYPAMHAGEVWRISLEGGEPERVIEGLHGPCAVKFDPNGFLICTQSHAGDVVRCDTRTGKSELLANAGGGLDNLTLVGNRIFTSSWLDGQITEIFENGNKRVVLPGGFLWPFGLQEGDDGALYIADGFSLRKLSRGGSPETVGVLFAPGFPISPRDLAPSGEGEFAVTTLLGEVYKYSYASGESELLAKGFDQLCGVAVHAAKIYAAELGAGRVLRFDGDQVEILASGLAKPAGVALADDGSCFVSESGSGRIVKVSGSGAETVLDGLQQPQGIAVQGDQLYIVDAGNKVLIAFDLTLGTRTTIASGLAVGAPPGVVPKPLTGSPGLMGPLGPFAGIAVGKDGTIYVSCDADGSVVAIRRDA</sequence>
<reference evidence="2" key="1">
    <citation type="journal article" date="2014" name="Int. J. Syst. Evol. Microbiol.">
        <title>Complete genome sequence of Corynebacterium casei LMG S-19264T (=DSM 44701T), isolated from a smear-ripened cheese.</title>
        <authorList>
            <consortium name="US DOE Joint Genome Institute (JGI-PGF)"/>
            <person name="Walter F."/>
            <person name="Albersmeier A."/>
            <person name="Kalinowski J."/>
            <person name="Ruckert C."/>
        </authorList>
    </citation>
    <scope>NUCLEOTIDE SEQUENCE</scope>
    <source>
        <strain evidence="2">KCTC 32255</strain>
    </source>
</reference>
<protein>
    <submittedName>
        <fullName evidence="2">Gluconolaconase</fullName>
    </submittedName>
</protein>
<dbReference type="InterPro" id="IPR051344">
    <property type="entry name" value="Vgb"/>
</dbReference>
<reference evidence="2" key="2">
    <citation type="submission" date="2020-09" db="EMBL/GenBank/DDBJ databases">
        <authorList>
            <person name="Sun Q."/>
            <person name="Kim S."/>
        </authorList>
    </citation>
    <scope>NUCLEOTIDE SEQUENCE</scope>
    <source>
        <strain evidence="2">KCTC 32255</strain>
    </source>
</reference>
<proteinExistence type="predicted"/>
<dbReference type="InterPro" id="IPR013658">
    <property type="entry name" value="SGL"/>
</dbReference>
<dbReference type="Proteomes" id="UP000648075">
    <property type="component" value="Unassembled WGS sequence"/>
</dbReference>
<dbReference type="Pfam" id="PF08450">
    <property type="entry name" value="SGL"/>
    <property type="match status" value="1"/>
</dbReference>
<dbReference type="InterPro" id="IPR011042">
    <property type="entry name" value="6-blade_b-propeller_TolB-like"/>
</dbReference>
<name>A0A918PP44_9SPHN</name>
<dbReference type="AlphaFoldDB" id="A0A918PP44"/>
<evidence type="ECO:0000313" key="3">
    <source>
        <dbReference type="Proteomes" id="UP000648075"/>
    </source>
</evidence>
<gene>
    <name evidence="2" type="ORF">GCM10011614_33980</name>
</gene>
<dbReference type="PANTHER" id="PTHR40274">
    <property type="entry name" value="VIRGINIAMYCIN B LYASE"/>
    <property type="match status" value="1"/>
</dbReference>
<keyword evidence="3" id="KW-1185">Reference proteome</keyword>
<evidence type="ECO:0000313" key="2">
    <source>
        <dbReference type="EMBL" id="GGZ16389.1"/>
    </source>
</evidence>
<dbReference type="SUPFAM" id="SSF63829">
    <property type="entry name" value="Calcium-dependent phosphotriesterase"/>
    <property type="match status" value="2"/>
</dbReference>
<feature type="domain" description="SMP-30/Gluconolactonase/LRE-like region" evidence="1">
    <location>
        <begin position="27"/>
        <end position="226"/>
    </location>
</feature>
<dbReference type="PANTHER" id="PTHR40274:SF4">
    <property type="entry name" value="BLL1406 PROTEIN"/>
    <property type="match status" value="1"/>
</dbReference>
<dbReference type="EMBL" id="BMZA01000027">
    <property type="protein sequence ID" value="GGZ16389.1"/>
    <property type="molecule type" value="Genomic_DNA"/>
</dbReference>
<organism evidence="2 3">
    <name type="scientific">Novosphingobium colocasiae</name>
    <dbReference type="NCBI Taxonomy" id="1256513"/>
    <lineage>
        <taxon>Bacteria</taxon>
        <taxon>Pseudomonadati</taxon>
        <taxon>Pseudomonadota</taxon>
        <taxon>Alphaproteobacteria</taxon>
        <taxon>Sphingomonadales</taxon>
        <taxon>Sphingomonadaceae</taxon>
        <taxon>Novosphingobium</taxon>
    </lineage>
</organism>